<evidence type="ECO:0000256" key="2">
    <source>
        <dbReference type="ARBA" id="ARBA00007809"/>
    </source>
</evidence>
<keyword evidence="5 10" id="KW-0762">Sugar transport</keyword>
<keyword evidence="9 10" id="KW-0472">Membrane</keyword>
<accession>A0AAV8SBG3</accession>
<name>A0AAV8SBG3_9ROSI</name>
<feature type="transmembrane region" description="Helical" evidence="10">
    <location>
        <begin position="191"/>
        <end position="212"/>
    </location>
</feature>
<gene>
    <name evidence="11" type="ORF">K2173_026206</name>
</gene>
<keyword evidence="6 10" id="KW-0812">Transmembrane</keyword>
<evidence type="ECO:0000313" key="11">
    <source>
        <dbReference type="EMBL" id="KAJ8749557.1"/>
    </source>
</evidence>
<evidence type="ECO:0000256" key="9">
    <source>
        <dbReference type="ARBA" id="ARBA00023136"/>
    </source>
</evidence>
<dbReference type="PANTHER" id="PTHR10791">
    <property type="entry name" value="RAG1-ACTIVATING PROTEIN 1"/>
    <property type="match status" value="1"/>
</dbReference>
<evidence type="ECO:0000313" key="12">
    <source>
        <dbReference type="Proteomes" id="UP001159364"/>
    </source>
</evidence>
<keyword evidence="7" id="KW-0677">Repeat</keyword>
<evidence type="ECO:0000256" key="1">
    <source>
        <dbReference type="ARBA" id="ARBA00004651"/>
    </source>
</evidence>
<dbReference type="Gene3D" id="1.20.1280.290">
    <property type="match status" value="2"/>
</dbReference>
<comment type="similarity">
    <text evidence="2 10">Belongs to the SWEET sugar transporter family.</text>
</comment>
<dbReference type="InterPro" id="IPR047664">
    <property type="entry name" value="SWEET"/>
</dbReference>
<dbReference type="FunFam" id="1.20.1280.290:FF:000001">
    <property type="entry name" value="Bidirectional sugar transporter SWEET"/>
    <property type="match status" value="1"/>
</dbReference>
<keyword evidence="3 10" id="KW-0813">Transport</keyword>
<dbReference type="AlphaFoldDB" id="A0AAV8SBG3"/>
<evidence type="ECO:0000256" key="5">
    <source>
        <dbReference type="ARBA" id="ARBA00022597"/>
    </source>
</evidence>
<feature type="transmembrane region" description="Helical" evidence="10">
    <location>
        <begin position="163"/>
        <end position="185"/>
    </location>
</feature>
<dbReference type="EMBL" id="JAIWQS010000012">
    <property type="protein sequence ID" value="KAJ8749557.1"/>
    <property type="molecule type" value="Genomic_DNA"/>
</dbReference>
<comment type="caution">
    <text evidence="11">The sequence shown here is derived from an EMBL/GenBank/DDBJ whole genome shotgun (WGS) entry which is preliminary data.</text>
</comment>
<dbReference type="GO" id="GO:0051119">
    <property type="term" value="F:sugar transmembrane transporter activity"/>
    <property type="evidence" value="ECO:0007669"/>
    <property type="project" value="InterPro"/>
</dbReference>
<feature type="transmembrane region" description="Helical" evidence="10">
    <location>
        <begin position="104"/>
        <end position="123"/>
    </location>
</feature>
<sequence>MAFHDHRLALVFGLLGNVVSFLVYLAPLPTFYRIFRKKSTEGFQSVPYSVALFSAMLLLYYASLKDDAHLLITFNSIGCVIESSYLTFYMIYATKSSRVFTTKLLILFNIGAYGLIVLLTFLLAQGSLRVNIVGWIWAVFSVSVFAAPLSIIRLVIKTKSVEFMPFTLSFFLTVCALCWLVYGLLLHDYYIATPNILGLIFGSTQMILYFIYKNRRSEILPETQPQELEDAAKTCKDVKGPEFSNVNPNQPQAIASNNVGGAANKLEEPCENNV</sequence>
<dbReference type="InterPro" id="IPR004316">
    <property type="entry name" value="SWEET_rpt"/>
</dbReference>
<evidence type="ECO:0000256" key="10">
    <source>
        <dbReference type="RuleBase" id="RU910715"/>
    </source>
</evidence>
<evidence type="ECO:0000256" key="3">
    <source>
        <dbReference type="ARBA" id="ARBA00022448"/>
    </source>
</evidence>
<dbReference type="GO" id="GO:0008515">
    <property type="term" value="F:sucrose transmembrane transporter activity"/>
    <property type="evidence" value="ECO:0007669"/>
    <property type="project" value="UniProtKB-ARBA"/>
</dbReference>
<evidence type="ECO:0000256" key="4">
    <source>
        <dbReference type="ARBA" id="ARBA00022475"/>
    </source>
</evidence>
<keyword evidence="8 10" id="KW-1133">Transmembrane helix</keyword>
<organism evidence="11 12">
    <name type="scientific">Erythroxylum novogranatense</name>
    <dbReference type="NCBI Taxonomy" id="1862640"/>
    <lineage>
        <taxon>Eukaryota</taxon>
        <taxon>Viridiplantae</taxon>
        <taxon>Streptophyta</taxon>
        <taxon>Embryophyta</taxon>
        <taxon>Tracheophyta</taxon>
        <taxon>Spermatophyta</taxon>
        <taxon>Magnoliopsida</taxon>
        <taxon>eudicotyledons</taxon>
        <taxon>Gunneridae</taxon>
        <taxon>Pentapetalae</taxon>
        <taxon>rosids</taxon>
        <taxon>fabids</taxon>
        <taxon>Malpighiales</taxon>
        <taxon>Erythroxylaceae</taxon>
        <taxon>Erythroxylum</taxon>
    </lineage>
</organism>
<evidence type="ECO:0000256" key="7">
    <source>
        <dbReference type="ARBA" id="ARBA00022737"/>
    </source>
</evidence>
<evidence type="ECO:0000256" key="6">
    <source>
        <dbReference type="ARBA" id="ARBA00022692"/>
    </source>
</evidence>
<dbReference type="Proteomes" id="UP001159364">
    <property type="component" value="Linkage Group LG12"/>
</dbReference>
<keyword evidence="12" id="KW-1185">Reference proteome</keyword>
<feature type="transmembrane region" description="Helical" evidence="10">
    <location>
        <begin position="135"/>
        <end position="156"/>
    </location>
</feature>
<protein>
    <recommendedName>
        <fullName evidence="10">Bidirectional sugar transporter SWEET</fullName>
    </recommendedName>
</protein>
<dbReference type="FunFam" id="1.20.1280.290:FF:000003">
    <property type="entry name" value="Bidirectional sugar transporter SWEET"/>
    <property type="match status" value="1"/>
</dbReference>
<feature type="transmembrane region" description="Helical" evidence="10">
    <location>
        <begin position="46"/>
        <end position="64"/>
    </location>
</feature>
<feature type="transmembrane region" description="Helical" evidence="10">
    <location>
        <begin position="6"/>
        <end position="25"/>
    </location>
</feature>
<dbReference type="GO" id="GO:0005886">
    <property type="term" value="C:plasma membrane"/>
    <property type="evidence" value="ECO:0007669"/>
    <property type="project" value="UniProtKB-SubCell"/>
</dbReference>
<feature type="transmembrane region" description="Helical" evidence="10">
    <location>
        <begin position="70"/>
        <end position="92"/>
    </location>
</feature>
<comment type="subcellular location">
    <subcellularLocation>
        <location evidence="1 10">Cell membrane</location>
        <topology evidence="1 10">Multi-pass membrane protein</topology>
    </subcellularLocation>
</comment>
<keyword evidence="4" id="KW-1003">Cell membrane</keyword>
<proteinExistence type="inferred from homology"/>
<evidence type="ECO:0000256" key="8">
    <source>
        <dbReference type="ARBA" id="ARBA00022989"/>
    </source>
</evidence>
<comment type="function">
    <text evidence="10">Mediates both low-affinity uptake and efflux of sugar across the membrane.</text>
</comment>
<dbReference type="Pfam" id="PF03083">
    <property type="entry name" value="MtN3_slv"/>
    <property type="match status" value="2"/>
</dbReference>
<dbReference type="PANTHER" id="PTHR10791:SF157">
    <property type="entry name" value="BIDIRECTIONAL SUGAR TRANSPORTER SWEET"/>
    <property type="match status" value="1"/>
</dbReference>
<reference evidence="11 12" key="1">
    <citation type="submission" date="2021-09" db="EMBL/GenBank/DDBJ databases">
        <title>Genomic insights and catalytic innovation underlie evolution of tropane alkaloids biosynthesis.</title>
        <authorList>
            <person name="Wang Y.-J."/>
            <person name="Tian T."/>
            <person name="Huang J.-P."/>
            <person name="Huang S.-X."/>
        </authorList>
    </citation>
    <scope>NUCLEOTIDE SEQUENCE [LARGE SCALE GENOMIC DNA]</scope>
    <source>
        <strain evidence="11">KIB-2018</strain>
        <tissue evidence="11">Leaf</tissue>
    </source>
</reference>